<dbReference type="Proteomes" id="UP000261340">
    <property type="component" value="Unplaced"/>
</dbReference>
<protein>
    <recommendedName>
        <fullName evidence="4">DUF4939 domain-containing protein</fullName>
    </recommendedName>
</protein>
<evidence type="ECO:0000313" key="2">
    <source>
        <dbReference type="Ensembl" id="ENSACIP00000012873.1"/>
    </source>
</evidence>
<reference evidence="2" key="2">
    <citation type="submission" date="2025-09" db="UniProtKB">
        <authorList>
            <consortium name="Ensembl"/>
        </authorList>
    </citation>
    <scope>IDENTIFICATION</scope>
</reference>
<feature type="compositionally biased region" description="Basic and acidic residues" evidence="1">
    <location>
        <begin position="90"/>
        <end position="101"/>
    </location>
</feature>
<evidence type="ECO:0008006" key="4">
    <source>
        <dbReference type="Google" id="ProtNLM"/>
    </source>
</evidence>
<feature type="region of interest" description="Disordered" evidence="1">
    <location>
        <begin position="1"/>
        <end position="29"/>
    </location>
</feature>
<sequence>MEGNGTVMLGKNSAALPAPPEPTERPLPTPEVFSGELEKCGGFVTQCSLVFRQQERTFSSDSSKIGFMAVLRSHPNLSYPEFLSKFKGVFDKGTSPDHPEKFGSPGGSR</sequence>
<evidence type="ECO:0000313" key="3">
    <source>
        <dbReference type="Proteomes" id="UP000261340"/>
    </source>
</evidence>
<feature type="region of interest" description="Disordered" evidence="1">
    <location>
        <begin position="90"/>
        <end position="109"/>
    </location>
</feature>
<evidence type="ECO:0000256" key="1">
    <source>
        <dbReference type="SAM" id="MobiDB-lite"/>
    </source>
</evidence>
<dbReference type="Ensembl" id="ENSACIT00000013234.1">
    <property type="protein sequence ID" value="ENSACIP00000012873.1"/>
    <property type="gene ID" value="ENSACIG00000010047.1"/>
</dbReference>
<accession>A0A3Q0RT84</accession>
<organism evidence="2 3">
    <name type="scientific">Amphilophus citrinellus</name>
    <name type="common">Midas cichlid</name>
    <name type="synonym">Cichlasoma citrinellum</name>
    <dbReference type="NCBI Taxonomy" id="61819"/>
    <lineage>
        <taxon>Eukaryota</taxon>
        <taxon>Metazoa</taxon>
        <taxon>Chordata</taxon>
        <taxon>Craniata</taxon>
        <taxon>Vertebrata</taxon>
        <taxon>Euteleostomi</taxon>
        <taxon>Actinopterygii</taxon>
        <taxon>Neopterygii</taxon>
        <taxon>Teleostei</taxon>
        <taxon>Neoteleostei</taxon>
        <taxon>Acanthomorphata</taxon>
        <taxon>Ovalentaria</taxon>
        <taxon>Cichlomorphae</taxon>
        <taxon>Cichliformes</taxon>
        <taxon>Cichlidae</taxon>
        <taxon>New World cichlids</taxon>
        <taxon>Cichlasomatinae</taxon>
        <taxon>Heroini</taxon>
        <taxon>Amphilophus</taxon>
    </lineage>
</organism>
<proteinExistence type="predicted"/>
<dbReference type="AlphaFoldDB" id="A0A3Q0RT84"/>
<dbReference type="OMA" id="KIGFMAV"/>
<name>A0A3Q0RT84_AMPCI</name>
<feature type="compositionally biased region" description="Pro residues" evidence="1">
    <location>
        <begin position="17"/>
        <end position="29"/>
    </location>
</feature>
<keyword evidence="3" id="KW-1185">Reference proteome</keyword>
<reference evidence="2" key="1">
    <citation type="submission" date="2025-08" db="UniProtKB">
        <authorList>
            <consortium name="Ensembl"/>
        </authorList>
    </citation>
    <scope>IDENTIFICATION</scope>
</reference>
<dbReference type="GeneTree" id="ENSGT01120000272077"/>